<dbReference type="AlphaFoldDB" id="E4YLI2"/>
<accession>E4YLI2</accession>
<protein>
    <submittedName>
        <fullName evidence="1">Uncharacterized protein</fullName>
    </submittedName>
</protein>
<gene>
    <name evidence="2" type="ORF">GSOID_T00019803001</name>
    <name evidence="1" type="ORF">GSOID_T00028841001</name>
</gene>
<name>E4YLI2_OIKDI</name>
<dbReference type="EMBL" id="FN655477">
    <property type="protein sequence ID" value="CBY39249.1"/>
    <property type="molecule type" value="Genomic_DNA"/>
</dbReference>
<sequence length="100" mass="10912">MKLFSIGALGLANAQVSCPPYEETWPKTTIKLTQEAIDAGNDGCTAGGHDGRLYSKCWISCDDEYDMIVKNTNARGEIEEVINRKNIAGIKCKSSGNWKA</sequence>
<reference evidence="1" key="1">
    <citation type="journal article" date="2010" name="Science">
        <title>Plasticity of animal genome architecture unmasked by rapid evolution of a pelagic tunicate.</title>
        <authorList>
            <person name="Denoeud F."/>
            <person name="Henriet S."/>
            <person name="Mungpakdee S."/>
            <person name="Aury J.M."/>
            <person name="Da Silva C."/>
            <person name="Brinkmann H."/>
            <person name="Mikhaleva J."/>
            <person name="Olsen L.C."/>
            <person name="Jubin C."/>
            <person name="Canestro C."/>
            <person name="Bouquet J.M."/>
            <person name="Danks G."/>
            <person name="Poulain J."/>
            <person name="Campsteijn C."/>
            <person name="Adamski M."/>
            <person name="Cross I."/>
            <person name="Yadetie F."/>
            <person name="Muffato M."/>
            <person name="Louis A."/>
            <person name="Butcher S."/>
            <person name="Tsagkogeorga G."/>
            <person name="Konrad A."/>
            <person name="Singh S."/>
            <person name="Jensen M.F."/>
            <person name="Cong E.H."/>
            <person name="Eikeseth-Otteraa H."/>
            <person name="Noel B."/>
            <person name="Anthouard V."/>
            <person name="Porcel B.M."/>
            <person name="Kachouri-Lafond R."/>
            <person name="Nishino A."/>
            <person name="Ugolini M."/>
            <person name="Chourrout P."/>
            <person name="Nishida H."/>
            <person name="Aasland R."/>
            <person name="Huzurbazar S."/>
            <person name="Westhof E."/>
            <person name="Delsuc F."/>
            <person name="Lehrach H."/>
            <person name="Reinhardt R."/>
            <person name="Weissenbach J."/>
            <person name="Roy S.W."/>
            <person name="Artiguenave F."/>
            <person name="Postlethwait J.H."/>
            <person name="Manak J.R."/>
            <person name="Thompson E.M."/>
            <person name="Jaillon O."/>
            <person name="Du Pasquier L."/>
            <person name="Boudinot P."/>
            <person name="Liberles D.A."/>
            <person name="Volff J.N."/>
            <person name="Philippe H."/>
            <person name="Lenhard B."/>
            <person name="Roest Crollius H."/>
            <person name="Wincker P."/>
            <person name="Chourrout D."/>
        </authorList>
    </citation>
    <scope>NUCLEOTIDE SEQUENCE [LARGE SCALE GENOMIC DNA]</scope>
</reference>
<dbReference type="Proteomes" id="UP000011014">
    <property type="component" value="Unassembled WGS sequence"/>
</dbReference>
<dbReference type="EMBL" id="FN654762">
    <property type="protein sequence ID" value="CBY36343.1"/>
    <property type="molecule type" value="Genomic_DNA"/>
</dbReference>
<organism evidence="1">
    <name type="scientific">Oikopleura dioica</name>
    <name type="common">Tunicate</name>
    <dbReference type="NCBI Taxonomy" id="34765"/>
    <lineage>
        <taxon>Eukaryota</taxon>
        <taxon>Metazoa</taxon>
        <taxon>Chordata</taxon>
        <taxon>Tunicata</taxon>
        <taxon>Appendicularia</taxon>
        <taxon>Copelata</taxon>
        <taxon>Oikopleuridae</taxon>
        <taxon>Oikopleura</taxon>
    </lineage>
</organism>
<evidence type="ECO:0000313" key="1">
    <source>
        <dbReference type="EMBL" id="CBY36343.1"/>
    </source>
</evidence>
<evidence type="ECO:0000313" key="2">
    <source>
        <dbReference type="EMBL" id="CBY39249.1"/>
    </source>
</evidence>
<proteinExistence type="predicted"/>